<dbReference type="PANTHER" id="PTHR43294:SF21">
    <property type="entry name" value="CATION TRANSPORTING ATPASE"/>
    <property type="match status" value="1"/>
</dbReference>
<dbReference type="GO" id="GO:1990573">
    <property type="term" value="P:potassium ion import across plasma membrane"/>
    <property type="evidence" value="ECO:0007669"/>
    <property type="project" value="TreeGrafter"/>
</dbReference>
<feature type="domain" description="Cation-transporting P-type ATPase C-terminal" evidence="4">
    <location>
        <begin position="1"/>
        <end position="32"/>
    </location>
</feature>
<feature type="non-terminal residue" evidence="5">
    <location>
        <position position="33"/>
    </location>
</feature>
<comment type="caution">
    <text evidence="5">The sequence shown here is derived from an EMBL/GenBank/DDBJ whole genome shotgun (WGS) entry which is preliminary data.</text>
</comment>
<dbReference type="InterPro" id="IPR023298">
    <property type="entry name" value="ATPase_P-typ_TM_dom_sf"/>
</dbReference>
<gene>
    <name evidence="5" type="ORF">FNK824_LOCUS31283</name>
</gene>
<dbReference type="GO" id="GO:0005886">
    <property type="term" value="C:plasma membrane"/>
    <property type="evidence" value="ECO:0007669"/>
    <property type="project" value="UniProtKB-SubCell"/>
</dbReference>
<comment type="subcellular location">
    <subcellularLocation>
        <location evidence="1">Cell membrane</location>
        <topology evidence="1">Multi-pass membrane protein</topology>
    </subcellularLocation>
</comment>
<feature type="region of interest" description="Disordered" evidence="3">
    <location>
        <begin position="1"/>
        <end position="33"/>
    </location>
</feature>
<dbReference type="SUPFAM" id="SSF81665">
    <property type="entry name" value="Calcium ATPase, transmembrane domain M"/>
    <property type="match status" value="1"/>
</dbReference>
<feature type="compositionally biased region" description="Basic and acidic residues" evidence="3">
    <location>
        <begin position="10"/>
        <end position="33"/>
    </location>
</feature>
<evidence type="ECO:0000259" key="4">
    <source>
        <dbReference type="Pfam" id="PF00689"/>
    </source>
</evidence>
<accession>A0A819USL0</accession>
<dbReference type="GO" id="GO:0005391">
    <property type="term" value="F:P-type sodium:potassium-exchanging transporter activity"/>
    <property type="evidence" value="ECO:0007669"/>
    <property type="project" value="TreeGrafter"/>
</dbReference>
<protein>
    <recommendedName>
        <fullName evidence="4">Cation-transporting P-type ATPase C-terminal domain-containing protein</fullName>
    </recommendedName>
</protein>
<dbReference type="Proteomes" id="UP000663874">
    <property type="component" value="Unassembled WGS sequence"/>
</dbReference>
<dbReference type="Pfam" id="PF00689">
    <property type="entry name" value="Cation_ATPase_C"/>
    <property type="match status" value="1"/>
</dbReference>
<evidence type="ECO:0000256" key="1">
    <source>
        <dbReference type="ARBA" id="ARBA00004651"/>
    </source>
</evidence>
<keyword evidence="2" id="KW-1003">Cell membrane</keyword>
<dbReference type="InterPro" id="IPR050510">
    <property type="entry name" value="Cation_transp_ATPase_P-type"/>
</dbReference>
<dbReference type="InterPro" id="IPR006068">
    <property type="entry name" value="ATPase_P-typ_cation-transptr_C"/>
</dbReference>
<sequence length="33" mass="3936">MIPAISLAYEKGETDIMKRRPRDPKHDRLVNQR</sequence>
<evidence type="ECO:0000256" key="2">
    <source>
        <dbReference type="ARBA" id="ARBA00022475"/>
    </source>
</evidence>
<dbReference type="AlphaFoldDB" id="A0A819USL0"/>
<dbReference type="GO" id="GO:0006883">
    <property type="term" value="P:intracellular sodium ion homeostasis"/>
    <property type="evidence" value="ECO:0007669"/>
    <property type="project" value="TreeGrafter"/>
</dbReference>
<keyword evidence="2" id="KW-0472">Membrane</keyword>
<dbReference type="PANTHER" id="PTHR43294">
    <property type="entry name" value="SODIUM/POTASSIUM-TRANSPORTING ATPASE SUBUNIT ALPHA"/>
    <property type="match status" value="1"/>
</dbReference>
<proteinExistence type="predicted"/>
<dbReference type="GO" id="GO:1902600">
    <property type="term" value="P:proton transmembrane transport"/>
    <property type="evidence" value="ECO:0007669"/>
    <property type="project" value="TreeGrafter"/>
</dbReference>
<evidence type="ECO:0000313" key="6">
    <source>
        <dbReference type="Proteomes" id="UP000663874"/>
    </source>
</evidence>
<evidence type="ECO:0000256" key="3">
    <source>
        <dbReference type="SAM" id="MobiDB-lite"/>
    </source>
</evidence>
<organism evidence="5 6">
    <name type="scientific">Rotaria sordida</name>
    <dbReference type="NCBI Taxonomy" id="392033"/>
    <lineage>
        <taxon>Eukaryota</taxon>
        <taxon>Metazoa</taxon>
        <taxon>Spiralia</taxon>
        <taxon>Gnathifera</taxon>
        <taxon>Rotifera</taxon>
        <taxon>Eurotatoria</taxon>
        <taxon>Bdelloidea</taxon>
        <taxon>Philodinida</taxon>
        <taxon>Philodinidae</taxon>
        <taxon>Rotaria</taxon>
    </lineage>
</organism>
<name>A0A819USL0_9BILA</name>
<reference evidence="5" key="1">
    <citation type="submission" date="2021-02" db="EMBL/GenBank/DDBJ databases">
        <authorList>
            <person name="Nowell W R."/>
        </authorList>
    </citation>
    <scope>NUCLEOTIDE SEQUENCE</scope>
</reference>
<dbReference type="GO" id="GO:0036376">
    <property type="term" value="P:sodium ion export across plasma membrane"/>
    <property type="evidence" value="ECO:0007669"/>
    <property type="project" value="TreeGrafter"/>
</dbReference>
<dbReference type="GO" id="GO:0030007">
    <property type="term" value="P:intracellular potassium ion homeostasis"/>
    <property type="evidence" value="ECO:0007669"/>
    <property type="project" value="TreeGrafter"/>
</dbReference>
<evidence type="ECO:0000313" key="5">
    <source>
        <dbReference type="EMBL" id="CAF4098682.1"/>
    </source>
</evidence>
<dbReference type="EMBL" id="CAJOBE010010038">
    <property type="protein sequence ID" value="CAF4098682.1"/>
    <property type="molecule type" value="Genomic_DNA"/>
</dbReference>
<dbReference type="Gene3D" id="1.20.1110.10">
    <property type="entry name" value="Calcium-transporting ATPase, transmembrane domain"/>
    <property type="match status" value="1"/>
</dbReference>